<reference evidence="9 10" key="1">
    <citation type="submission" date="2018-03" db="EMBL/GenBank/DDBJ databases">
        <title>The draft genome of Zobellella taiwanensis JCM 13381.</title>
        <authorList>
            <person name="Liu L."/>
            <person name="Li L."/>
            <person name="Wang T."/>
            <person name="Zhang X."/>
            <person name="Liang L."/>
        </authorList>
    </citation>
    <scope>NUCLEOTIDE SEQUENCE [LARGE SCALE GENOMIC DNA]</scope>
    <source>
        <strain evidence="9 10">JCM 13381</strain>
    </source>
</reference>
<evidence type="ECO:0000256" key="3">
    <source>
        <dbReference type="ARBA" id="ARBA00022723"/>
    </source>
</evidence>
<evidence type="ECO:0000256" key="1">
    <source>
        <dbReference type="ARBA" id="ARBA00022448"/>
    </source>
</evidence>
<keyword evidence="3" id="KW-0479">Metal-binding</keyword>
<dbReference type="RefSeq" id="WP_106453265.1">
    <property type="nucleotide sequence ID" value="NZ_PXYH01000009.1"/>
</dbReference>
<dbReference type="Pfam" id="PF12801">
    <property type="entry name" value="Fer4_5"/>
    <property type="match status" value="1"/>
</dbReference>
<keyword evidence="1" id="KW-0813">Transport</keyword>
<keyword evidence="7" id="KW-0472">Membrane</keyword>
<dbReference type="InterPro" id="IPR017900">
    <property type="entry name" value="4Fe4S_Fe_S_CS"/>
</dbReference>
<keyword evidence="6" id="KW-0411">Iron-sulfur</keyword>
<accession>A0A2P7R149</accession>
<dbReference type="AlphaFoldDB" id="A0A2P7R149"/>
<evidence type="ECO:0000256" key="7">
    <source>
        <dbReference type="SAM" id="Phobius"/>
    </source>
</evidence>
<organism evidence="9 10">
    <name type="scientific">Zobellella taiwanensis</name>
    <dbReference type="NCBI Taxonomy" id="347535"/>
    <lineage>
        <taxon>Bacteria</taxon>
        <taxon>Pseudomonadati</taxon>
        <taxon>Pseudomonadota</taxon>
        <taxon>Gammaproteobacteria</taxon>
        <taxon>Aeromonadales</taxon>
        <taxon>Aeromonadaceae</taxon>
        <taxon>Zobellella</taxon>
    </lineage>
</organism>
<sequence>METSSQRIEVQQILPSSGSRPIDQGHVYVRAQQGRWQRWRQRLGWALMLLFLAGPWLRWNGRQAIWLDLEQQRFYLFGATIWPQDLTLLALLLMVAAFALFFVTALLGRVWCGYLCPQTVWTFWFIWVEERFEGSANQRRRLDQAAWSPVKVARKGGKHLAWLLIALLSGVTLVAYFVPATELVTGLLAFSAGPWTCFWVLFFTLCTYLNAGWMRAIMCTHMCPYSRFQSAMFDRDTLTVAYDARRGESRGPRARKADPTQLGLGDCIDCHLCVQVCPTGIDIRDGLQYECINCGACADACDQTMSGMGYAPGLIRYASERELAGGQSRLRRPRLLGYGLMMGLALGLLAYAALNRPPLALDVLRDRNQLYRETAEGMVENSYILKLANKTQQPRKYRLRVAGDAALHWRGEQDIVLAAGERRSLPVSLAADPARISGRILPVIFVASDGRTEVSTDSRFFGSGH</sequence>
<dbReference type="Gene3D" id="2.60.40.10">
    <property type="entry name" value="Immunoglobulins"/>
    <property type="match status" value="1"/>
</dbReference>
<dbReference type="PROSITE" id="PS51379">
    <property type="entry name" value="4FE4S_FER_2"/>
    <property type="match status" value="1"/>
</dbReference>
<keyword evidence="4" id="KW-0249">Electron transport</keyword>
<dbReference type="PANTHER" id="PTHR30176">
    <property type="entry name" value="FERREDOXIN-TYPE PROTEIN NAPH"/>
    <property type="match status" value="1"/>
</dbReference>
<evidence type="ECO:0000259" key="8">
    <source>
        <dbReference type="PROSITE" id="PS51379"/>
    </source>
</evidence>
<dbReference type="Proteomes" id="UP000242181">
    <property type="component" value="Unassembled WGS sequence"/>
</dbReference>
<feature type="transmembrane region" description="Helical" evidence="7">
    <location>
        <begin position="43"/>
        <end position="59"/>
    </location>
</feature>
<evidence type="ECO:0000256" key="5">
    <source>
        <dbReference type="ARBA" id="ARBA00023004"/>
    </source>
</evidence>
<keyword evidence="10" id="KW-1185">Reference proteome</keyword>
<proteinExistence type="predicted"/>
<feature type="transmembrane region" description="Helical" evidence="7">
    <location>
        <begin position="86"/>
        <end position="107"/>
    </location>
</feature>
<dbReference type="GO" id="GO:0051539">
    <property type="term" value="F:4 iron, 4 sulfur cluster binding"/>
    <property type="evidence" value="ECO:0007669"/>
    <property type="project" value="UniProtKB-KW"/>
</dbReference>
<keyword evidence="5" id="KW-0408">Iron</keyword>
<dbReference type="GO" id="GO:0046872">
    <property type="term" value="F:metal ion binding"/>
    <property type="evidence" value="ECO:0007669"/>
    <property type="project" value="UniProtKB-KW"/>
</dbReference>
<keyword evidence="7" id="KW-0812">Transmembrane</keyword>
<dbReference type="PANTHER" id="PTHR30176:SF3">
    <property type="entry name" value="FERREDOXIN-TYPE PROTEIN NAPH"/>
    <property type="match status" value="1"/>
</dbReference>
<dbReference type="InterPro" id="IPR051684">
    <property type="entry name" value="Electron_Trans/Redox"/>
</dbReference>
<dbReference type="Pfam" id="PF11614">
    <property type="entry name" value="FixG_C"/>
    <property type="match status" value="1"/>
</dbReference>
<feature type="transmembrane region" description="Helical" evidence="7">
    <location>
        <begin position="335"/>
        <end position="354"/>
    </location>
</feature>
<dbReference type="EMBL" id="PXYH01000009">
    <property type="protein sequence ID" value="PSJ43923.1"/>
    <property type="molecule type" value="Genomic_DNA"/>
</dbReference>
<dbReference type="GO" id="GO:0005886">
    <property type="term" value="C:plasma membrane"/>
    <property type="evidence" value="ECO:0007669"/>
    <property type="project" value="TreeGrafter"/>
</dbReference>
<comment type="caution">
    <text evidence="9">The sequence shown here is derived from an EMBL/GenBank/DDBJ whole genome shotgun (WGS) entry which is preliminary data.</text>
</comment>
<protein>
    <submittedName>
        <fullName evidence="9">Cytochrome c oxidase accessory protein CcoG</fullName>
    </submittedName>
</protein>
<dbReference type="PROSITE" id="PS00198">
    <property type="entry name" value="4FE4S_FER_1"/>
    <property type="match status" value="1"/>
</dbReference>
<dbReference type="InterPro" id="IPR014116">
    <property type="entry name" value="Cyt_c_oxidase_cbb3_FixG"/>
</dbReference>
<dbReference type="InterPro" id="IPR032879">
    <property type="entry name" value="FixG_C"/>
</dbReference>
<feature type="transmembrane region" description="Helical" evidence="7">
    <location>
        <begin position="184"/>
        <end position="209"/>
    </location>
</feature>
<evidence type="ECO:0000256" key="2">
    <source>
        <dbReference type="ARBA" id="ARBA00022485"/>
    </source>
</evidence>
<dbReference type="Pfam" id="PF13746">
    <property type="entry name" value="Fer4_18"/>
    <property type="match status" value="1"/>
</dbReference>
<keyword evidence="7" id="KW-1133">Transmembrane helix</keyword>
<dbReference type="InterPro" id="IPR017896">
    <property type="entry name" value="4Fe4S_Fe-S-bd"/>
</dbReference>
<feature type="transmembrane region" description="Helical" evidence="7">
    <location>
        <begin position="160"/>
        <end position="178"/>
    </location>
</feature>
<dbReference type="InterPro" id="IPR013783">
    <property type="entry name" value="Ig-like_fold"/>
</dbReference>
<gene>
    <name evidence="9" type="primary">ccoG</name>
    <name evidence="9" type="ORF">C7I36_08355</name>
</gene>
<dbReference type="NCBIfam" id="TIGR02745">
    <property type="entry name" value="ccoG_rdxA_fixG"/>
    <property type="match status" value="1"/>
</dbReference>
<dbReference type="OrthoDB" id="9811700at2"/>
<evidence type="ECO:0000256" key="4">
    <source>
        <dbReference type="ARBA" id="ARBA00022982"/>
    </source>
</evidence>
<dbReference type="Gene3D" id="1.10.1060.10">
    <property type="entry name" value="Alpha-helical ferredoxin"/>
    <property type="match status" value="1"/>
</dbReference>
<evidence type="ECO:0000256" key="6">
    <source>
        <dbReference type="ARBA" id="ARBA00023014"/>
    </source>
</evidence>
<keyword evidence="2" id="KW-0004">4Fe-4S</keyword>
<evidence type="ECO:0000313" key="9">
    <source>
        <dbReference type="EMBL" id="PSJ43923.1"/>
    </source>
</evidence>
<dbReference type="SUPFAM" id="SSF54862">
    <property type="entry name" value="4Fe-4S ferredoxins"/>
    <property type="match status" value="1"/>
</dbReference>
<feature type="domain" description="4Fe-4S ferredoxin-type" evidence="8">
    <location>
        <begin position="258"/>
        <end position="286"/>
    </location>
</feature>
<name>A0A2P7R149_9GAMM</name>
<evidence type="ECO:0000313" key="10">
    <source>
        <dbReference type="Proteomes" id="UP000242181"/>
    </source>
</evidence>
<dbReference type="InterPro" id="IPR009051">
    <property type="entry name" value="Helical_ferredxn"/>
</dbReference>